<feature type="domain" description="2Fe-2S ferredoxin-type" evidence="2">
    <location>
        <begin position="286"/>
        <end position="368"/>
    </location>
</feature>
<dbReference type="SUPFAM" id="SSF52343">
    <property type="entry name" value="Ferredoxin reductase-like, C-terminal NADP-linked domain"/>
    <property type="match status" value="1"/>
</dbReference>
<dbReference type="CDD" id="cd06216">
    <property type="entry name" value="FNR_iron_sulfur_binding_2"/>
    <property type="match status" value="1"/>
</dbReference>
<dbReference type="PANTHER" id="PTHR47354:SF3">
    <property type="entry name" value="OXIDOREDUCTASE-RELATED"/>
    <property type="match status" value="1"/>
</dbReference>
<dbReference type="PRINTS" id="PR00410">
    <property type="entry name" value="PHEHYDRXLASE"/>
</dbReference>
<comment type="caution">
    <text evidence="4">The sequence shown here is derived from an EMBL/GenBank/DDBJ whole genome shotgun (WGS) entry which is preliminary data.</text>
</comment>
<dbReference type="InterPro" id="IPR012675">
    <property type="entry name" value="Beta-grasp_dom_sf"/>
</dbReference>
<dbReference type="Pfam" id="PF00175">
    <property type="entry name" value="NAD_binding_1"/>
    <property type="match status" value="1"/>
</dbReference>
<dbReference type="InterPro" id="IPR039261">
    <property type="entry name" value="FNR_nucleotide-bd"/>
</dbReference>
<dbReference type="InterPro" id="IPR008333">
    <property type="entry name" value="Cbr1-like_FAD-bd_dom"/>
</dbReference>
<dbReference type="Gene3D" id="3.40.50.80">
    <property type="entry name" value="Nucleotide-binding domain of ferredoxin-NADP reductase (FNR) module"/>
    <property type="match status" value="1"/>
</dbReference>
<evidence type="ECO:0000259" key="3">
    <source>
        <dbReference type="PROSITE" id="PS51384"/>
    </source>
</evidence>
<comment type="cofactor">
    <cofactor evidence="1">
        <name>[2Fe-2S] cluster</name>
        <dbReference type="ChEBI" id="CHEBI:190135"/>
    </cofactor>
</comment>
<dbReference type="CDD" id="cd00207">
    <property type="entry name" value="fer2"/>
    <property type="match status" value="1"/>
</dbReference>
<proteinExistence type="predicted"/>
<keyword evidence="5" id="KW-1185">Reference proteome</keyword>
<dbReference type="InterPro" id="IPR036010">
    <property type="entry name" value="2Fe-2S_ferredoxin-like_sf"/>
</dbReference>
<dbReference type="InterPro" id="IPR001041">
    <property type="entry name" value="2Fe-2S_ferredoxin-type"/>
</dbReference>
<dbReference type="InterPro" id="IPR001433">
    <property type="entry name" value="OxRdtase_FAD/NAD-bd"/>
</dbReference>
<dbReference type="GO" id="GO:0051536">
    <property type="term" value="F:iron-sulfur cluster binding"/>
    <property type="evidence" value="ECO:0007669"/>
    <property type="project" value="InterPro"/>
</dbReference>
<dbReference type="InterPro" id="IPR001709">
    <property type="entry name" value="Flavoprot_Pyr_Nucl_cyt_Rdtase"/>
</dbReference>
<dbReference type="InterPro" id="IPR017938">
    <property type="entry name" value="Riboflavin_synthase-like_b-brl"/>
</dbReference>
<evidence type="ECO:0000256" key="1">
    <source>
        <dbReference type="ARBA" id="ARBA00034078"/>
    </source>
</evidence>
<dbReference type="RefSeq" id="WP_129472412.1">
    <property type="nucleotide sequence ID" value="NZ_SAWZ01000011.1"/>
</dbReference>
<name>A0A4Q1JT88_9GAMM</name>
<dbReference type="OrthoDB" id="9796486at2"/>
<evidence type="ECO:0000313" key="5">
    <source>
        <dbReference type="Proteomes" id="UP000289784"/>
    </source>
</evidence>
<evidence type="ECO:0000259" key="2">
    <source>
        <dbReference type="PROSITE" id="PS51085"/>
    </source>
</evidence>
<feature type="domain" description="FAD-binding FR-type" evidence="3">
    <location>
        <begin position="45"/>
        <end position="146"/>
    </location>
</feature>
<dbReference type="PROSITE" id="PS51085">
    <property type="entry name" value="2FE2S_FER_2"/>
    <property type="match status" value="1"/>
</dbReference>
<dbReference type="PANTHER" id="PTHR47354">
    <property type="entry name" value="NADH OXIDOREDUCTASE HCR"/>
    <property type="match status" value="1"/>
</dbReference>
<dbReference type="EMBL" id="SAWZ01000011">
    <property type="protein sequence ID" value="RXR00951.1"/>
    <property type="molecule type" value="Genomic_DNA"/>
</dbReference>
<dbReference type="InterPro" id="IPR050415">
    <property type="entry name" value="MRET"/>
</dbReference>
<dbReference type="SUPFAM" id="SSF63380">
    <property type="entry name" value="Riboflavin synthase domain-like"/>
    <property type="match status" value="1"/>
</dbReference>
<dbReference type="PRINTS" id="PR00371">
    <property type="entry name" value="FPNCR"/>
</dbReference>
<dbReference type="Pfam" id="PF00111">
    <property type="entry name" value="Fer2"/>
    <property type="match status" value="1"/>
</dbReference>
<dbReference type="InterPro" id="IPR017927">
    <property type="entry name" value="FAD-bd_FR_type"/>
</dbReference>
<dbReference type="Gene3D" id="3.10.20.30">
    <property type="match status" value="1"/>
</dbReference>
<dbReference type="AlphaFoldDB" id="A0A4Q1JT88"/>
<protein>
    <submittedName>
        <fullName evidence="4">Ferredoxin reductase</fullName>
    </submittedName>
</protein>
<organism evidence="4 5">
    <name type="scientific">Pseudoxanthomonas composti</name>
    <dbReference type="NCBI Taxonomy" id="2137479"/>
    <lineage>
        <taxon>Bacteria</taxon>
        <taxon>Pseudomonadati</taxon>
        <taxon>Pseudomonadota</taxon>
        <taxon>Gammaproteobacteria</taxon>
        <taxon>Lysobacterales</taxon>
        <taxon>Lysobacteraceae</taxon>
        <taxon>Pseudoxanthomonas</taxon>
    </lineage>
</organism>
<dbReference type="GO" id="GO:0016491">
    <property type="term" value="F:oxidoreductase activity"/>
    <property type="evidence" value="ECO:0007669"/>
    <property type="project" value="InterPro"/>
</dbReference>
<dbReference type="Proteomes" id="UP000289784">
    <property type="component" value="Unassembled WGS sequence"/>
</dbReference>
<evidence type="ECO:0000313" key="4">
    <source>
        <dbReference type="EMBL" id="RXR00951.1"/>
    </source>
</evidence>
<dbReference type="PROSITE" id="PS51384">
    <property type="entry name" value="FAD_FR"/>
    <property type="match status" value="1"/>
</dbReference>
<dbReference type="Gene3D" id="2.40.30.10">
    <property type="entry name" value="Translation factors"/>
    <property type="match status" value="1"/>
</dbReference>
<gene>
    <name evidence="4" type="ORF">EPA99_16865</name>
</gene>
<reference evidence="4 5" key="1">
    <citation type="submission" date="2019-01" db="EMBL/GenBank/DDBJ databases">
        <title>Pseudoxanthomonas composti sp. nov., isolated from compost.</title>
        <authorList>
            <person name="Yang G."/>
        </authorList>
    </citation>
    <scope>NUCLEOTIDE SEQUENCE [LARGE SCALE GENOMIC DNA]</scope>
    <source>
        <strain evidence="4 5">GSS15</strain>
    </source>
</reference>
<accession>A0A4Q1JT88</accession>
<dbReference type="Pfam" id="PF00970">
    <property type="entry name" value="FAD_binding_6"/>
    <property type="match status" value="1"/>
</dbReference>
<dbReference type="SUPFAM" id="SSF54292">
    <property type="entry name" value="2Fe-2S ferredoxin-like"/>
    <property type="match status" value="1"/>
</dbReference>
<sequence length="368" mass="39433">MSAIPVLPVPPATRRPSALRRLVQPLVTPVVFDYWASRIHPLWRWERPLARVLEKRAESADAVTLVLQANGHWQGFQPGQHVNIGVEIEGARVWRSYSLTNAIGSERLSITVKRIAGGKVSQHLAERVQVGDLLDIGPAFGEMVLPPTAMPSLFLAAGSGITPLMSLVRALDAQGMPAPVTLMYWARTREDLCFVAELRALAARHANFQVRFVLTRQAAEAADEASGRIEAAHLAAHEDLAAHCVYACGPSGFTAAAAALVQDRAARFLCEAFTPPPRQDSDTGTVQVELAASGRSLTLRRGMSLLEALEAEGLKPTHGCRMGLCNTCVCGKSAGTTRDLTTGTLHGEPTAALKLCVSSATSDLVLDL</sequence>